<feature type="domain" description="C2H2-type" evidence="12">
    <location>
        <begin position="1"/>
        <end position="29"/>
    </location>
</feature>
<dbReference type="GO" id="GO:0000785">
    <property type="term" value="C:chromatin"/>
    <property type="evidence" value="ECO:0007669"/>
    <property type="project" value="TreeGrafter"/>
</dbReference>
<evidence type="ECO:0000256" key="10">
    <source>
        <dbReference type="ARBA" id="ARBA00023242"/>
    </source>
</evidence>
<feature type="domain" description="C2H2-type" evidence="12">
    <location>
        <begin position="30"/>
        <end position="52"/>
    </location>
</feature>
<evidence type="ECO:0000256" key="5">
    <source>
        <dbReference type="ARBA" id="ARBA00022771"/>
    </source>
</evidence>
<feature type="non-terminal residue" evidence="13">
    <location>
        <position position="52"/>
    </location>
</feature>
<dbReference type="SMART" id="SM00355">
    <property type="entry name" value="ZnF_C2H2"/>
    <property type="match status" value="2"/>
</dbReference>
<dbReference type="OrthoDB" id="654211at2759"/>
<keyword evidence="9" id="KW-0804">Transcription</keyword>
<evidence type="ECO:0000256" key="3">
    <source>
        <dbReference type="ARBA" id="ARBA00022723"/>
    </source>
</evidence>
<dbReference type="EMBL" id="ML004538">
    <property type="protein sequence ID" value="RKP28909.1"/>
    <property type="molecule type" value="Genomic_DNA"/>
</dbReference>
<evidence type="ECO:0000256" key="11">
    <source>
        <dbReference type="PROSITE-ProRule" id="PRU00042"/>
    </source>
</evidence>
<dbReference type="PROSITE" id="PS00028">
    <property type="entry name" value="ZINC_FINGER_C2H2_1"/>
    <property type="match status" value="2"/>
</dbReference>
<dbReference type="AlphaFoldDB" id="A0A4V1J2K8"/>
<gene>
    <name evidence="13" type="ORF">METBISCDRAFT_1490</name>
</gene>
<dbReference type="InterPro" id="IPR036236">
    <property type="entry name" value="Znf_C2H2_sf"/>
</dbReference>
<dbReference type="GO" id="GO:0008270">
    <property type="term" value="F:zinc ion binding"/>
    <property type="evidence" value="ECO:0007669"/>
    <property type="project" value="UniProtKB-KW"/>
</dbReference>
<dbReference type="GO" id="GO:0005634">
    <property type="term" value="C:nucleus"/>
    <property type="evidence" value="ECO:0007669"/>
    <property type="project" value="UniProtKB-SubCell"/>
</dbReference>
<keyword evidence="7" id="KW-0805">Transcription regulation</keyword>
<feature type="non-terminal residue" evidence="13">
    <location>
        <position position="1"/>
    </location>
</feature>
<dbReference type="SUPFAM" id="SSF57667">
    <property type="entry name" value="beta-beta-alpha zinc fingers"/>
    <property type="match status" value="1"/>
</dbReference>
<evidence type="ECO:0000259" key="12">
    <source>
        <dbReference type="PROSITE" id="PS50157"/>
    </source>
</evidence>
<protein>
    <recommendedName>
        <fullName evidence="12">C2H2-type domain-containing protein</fullName>
    </recommendedName>
</protein>
<keyword evidence="10" id="KW-0539">Nucleus</keyword>
<evidence type="ECO:0000313" key="13">
    <source>
        <dbReference type="EMBL" id="RKP28909.1"/>
    </source>
</evidence>
<dbReference type="Proteomes" id="UP000268321">
    <property type="component" value="Unassembled WGS sequence"/>
</dbReference>
<evidence type="ECO:0000256" key="2">
    <source>
        <dbReference type="ARBA" id="ARBA00004123"/>
    </source>
</evidence>
<sequence>YICRYCSRRFKRQEHLKRHFRSLHTAEKPFDCTICQKKFSRTDNLNQHLKVH</sequence>
<evidence type="ECO:0000256" key="4">
    <source>
        <dbReference type="ARBA" id="ARBA00022737"/>
    </source>
</evidence>
<evidence type="ECO:0000256" key="8">
    <source>
        <dbReference type="ARBA" id="ARBA00023125"/>
    </source>
</evidence>
<dbReference type="Pfam" id="PF00096">
    <property type="entry name" value="zf-C2H2"/>
    <property type="match status" value="2"/>
</dbReference>
<dbReference type="PANTHER" id="PTHR40626">
    <property type="entry name" value="MIP31509P"/>
    <property type="match status" value="1"/>
</dbReference>
<keyword evidence="3" id="KW-0479">Metal-binding</keyword>
<dbReference type="InterPro" id="IPR051059">
    <property type="entry name" value="VerF-like"/>
</dbReference>
<accession>A0A4V1J2K8</accession>
<keyword evidence="6" id="KW-0862">Zinc</keyword>
<comment type="subcellular location">
    <subcellularLocation>
        <location evidence="2">Nucleus</location>
    </subcellularLocation>
</comment>
<dbReference type="Gene3D" id="3.30.160.60">
    <property type="entry name" value="Classic Zinc Finger"/>
    <property type="match status" value="2"/>
</dbReference>
<evidence type="ECO:0000256" key="6">
    <source>
        <dbReference type="ARBA" id="ARBA00022833"/>
    </source>
</evidence>
<dbReference type="GO" id="GO:0000981">
    <property type="term" value="F:DNA-binding transcription factor activity, RNA polymerase II-specific"/>
    <property type="evidence" value="ECO:0007669"/>
    <property type="project" value="InterPro"/>
</dbReference>
<dbReference type="InterPro" id="IPR013087">
    <property type="entry name" value="Znf_C2H2_type"/>
</dbReference>
<keyword evidence="8" id="KW-0238">DNA-binding</keyword>
<evidence type="ECO:0000256" key="1">
    <source>
        <dbReference type="ARBA" id="ARBA00003767"/>
    </source>
</evidence>
<dbReference type="GO" id="GO:0000978">
    <property type="term" value="F:RNA polymerase II cis-regulatory region sequence-specific DNA binding"/>
    <property type="evidence" value="ECO:0007669"/>
    <property type="project" value="InterPro"/>
</dbReference>
<proteinExistence type="predicted"/>
<dbReference type="FunFam" id="3.30.160.60:FF:000141">
    <property type="entry name" value="C2H2 zinc finger protein"/>
    <property type="match status" value="1"/>
</dbReference>
<dbReference type="FunFam" id="3.30.160.60:FF:000097">
    <property type="entry name" value="Zinc finger protein"/>
    <property type="match status" value="1"/>
</dbReference>
<evidence type="ECO:0000256" key="9">
    <source>
        <dbReference type="ARBA" id="ARBA00023163"/>
    </source>
</evidence>
<dbReference type="PANTHER" id="PTHR40626:SF11">
    <property type="entry name" value="ZINC FINGER PROTEIN YPR022C"/>
    <property type="match status" value="1"/>
</dbReference>
<keyword evidence="14" id="KW-1185">Reference proteome</keyword>
<organism evidence="13 14">
    <name type="scientific">Metschnikowia bicuspidata</name>
    <dbReference type="NCBI Taxonomy" id="27322"/>
    <lineage>
        <taxon>Eukaryota</taxon>
        <taxon>Fungi</taxon>
        <taxon>Dikarya</taxon>
        <taxon>Ascomycota</taxon>
        <taxon>Saccharomycotina</taxon>
        <taxon>Pichiomycetes</taxon>
        <taxon>Metschnikowiaceae</taxon>
        <taxon>Metschnikowia</taxon>
    </lineage>
</organism>
<comment type="function">
    <text evidence="1">May be involved in transcriptional regulation.</text>
</comment>
<evidence type="ECO:0000313" key="14">
    <source>
        <dbReference type="Proteomes" id="UP000268321"/>
    </source>
</evidence>
<keyword evidence="5 11" id="KW-0863">Zinc-finger</keyword>
<keyword evidence="4" id="KW-0677">Repeat</keyword>
<reference evidence="14" key="1">
    <citation type="journal article" date="2018" name="Nat. Microbiol.">
        <title>Leveraging single-cell genomics to expand the fungal tree of life.</title>
        <authorList>
            <person name="Ahrendt S.R."/>
            <person name="Quandt C.A."/>
            <person name="Ciobanu D."/>
            <person name="Clum A."/>
            <person name="Salamov A."/>
            <person name="Andreopoulos B."/>
            <person name="Cheng J.F."/>
            <person name="Woyke T."/>
            <person name="Pelin A."/>
            <person name="Henrissat B."/>
            <person name="Reynolds N.K."/>
            <person name="Benny G.L."/>
            <person name="Smith M.E."/>
            <person name="James T.Y."/>
            <person name="Grigoriev I.V."/>
        </authorList>
    </citation>
    <scope>NUCLEOTIDE SEQUENCE [LARGE SCALE GENOMIC DNA]</scope>
    <source>
        <strain evidence="14">Baker2002</strain>
    </source>
</reference>
<name>A0A4V1J2K8_9ASCO</name>
<dbReference type="PROSITE" id="PS50157">
    <property type="entry name" value="ZINC_FINGER_C2H2_2"/>
    <property type="match status" value="2"/>
</dbReference>
<evidence type="ECO:0000256" key="7">
    <source>
        <dbReference type="ARBA" id="ARBA00023015"/>
    </source>
</evidence>